<dbReference type="GO" id="GO:0030246">
    <property type="term" value="F:carbohydrate binding"/>
    <property type="evidence" value="ECO:0007669"/>
    <property type="project" value="UniProtKB-ARBA"/>
</dbReference>
<evidence type="ECO:0000256" key="2">
    <source>
        <dbReference type="ARBA" id="ARBA00007639"/>
    </source>
</evidence>
<name>A0A3E2BPR4_9BACT</name>
<evidence type="ECO:0000256" key="3">
    <source>
        <dbReference type="ARBA" id="ARBA00022729"/>
    </source>
</evidence>
<evidence type="ECO:0000259" key="4">
    <source>
        <dbReference type="Pfam" id="PF13407"/>
    </source>
</evidence>
<dbReference type="PANTHER" id="PTHR46847">
    <property type="entry name" value="D-ALLOSE-BINDING PERIPLASMIC PROTEIN-RELATED"/>
    <property type="match status" value="1"/>
</dbReference>
<proteinExistence type="inferred from homology"/>
<dbReference type="Gene3D" id="3.40.50.2300">
    <property type="match status" value="2"/>
</dbReference>
<evidence type="ECO:0000313" key="6">
    <source>
        <dbReference type="Proteomes" id="UP000257323"/>
    </source>
</evidence>
<organism evidence="5 6">
    <name type="scientific">Candidatus Saccharicenans subterraneus</name>
    <dbReference type="NCBI Taxonomy" id="2508984"/>
    <lineage>
        <taxon>Bacteria</taxon>
        <taxon>Candidatus Aminicenantota</taxon>
        <taxon>Candidatus Aminicenantia</taxon>
        <taxon>Candidatus Aminicenantales</taxon>
        <taxon>Candidatus Saccharicenantaceae</taxon>
        <taxon>Candidatus Saccharicenans</taxon>
    </lineage>
</organism>
<dbReference type="PANTHER" id="PTHR46847:SF1">
    <property type="entry name" value="D-ALLOSE-BINDING PERIPLASMIC PROTEIN-RELATED"/>
    <property type="match status" value="1"/>
</dbReference>
<dbReference type="EMBL" id="QUAH01000002">
    <property type="protein sequence ID" value="RFT16704.1"/>
    <property type="molecule type" value="Genomic_DNA"/>
</dbReference>
<dbReference type="SUPFAM" id="SSF53822">
    <property type="entry name" value="Periplasmic binding protein-like I"/>
    <property type="match status" value="1"/>
</dbReference>
<feature type="domain" description="Periplasmic binding protein" evidence="4">
    <location>
        <begin position="10"/>
        <end position="260"/>
    </location>
</feature>
<sequence length="287" mass="32728">MFNFSVLMPRPQQDSYYWLLPYRGIQKAQEELLSHKVRVNFFFFDRYNERSVLNTGRRLLRTNPDGVLAAPVLPEGFNRFMADLPPELPVVFFDSYLPGVKPLAFIGQDAFRSGLLASRLMCQTVHRGSGLVAVIKILPEDYHIVGRIEGFLQGSRDWSGLRTETLDLVGSWPAAKTAEYLEAFYRAHRDLAGIFVTNAMTHKVAEWWKGNSGKEKIILIGYDPIPRNVALLKVGAIDFLISQQSERQGYEGIYALFRKVVLGEEVRNKIMTQIDIITADNVDYYQS</sequence>
<dbReference type="GO" id="GO:0030313">
    <property type="term" value="C:cell envelope"/>
    <property type="evidence" value="ECO:0007669"/>
    <property type="project" value="UniProtKB-SubCell"/>
</dbReference>
<protein>
    <submittedName>
        <fullName evidence="5">Transcriptional regulator</fullName>
    </submittedName>
</protein>
<evidence type="ECO:0000313" key="5">
    <source>
        <dbReference type="EMBL" id="RFT16704.1"/>
    </source>
</evidence>
<dbReference type="AlphaFoldDB" id="A0A3E2BPR4"/>
<accession>A0A3E2BPR4</accession>
<comment type="subcellular location">
    <subcellularLocation>
        <location evidence="1">Cell envelope</location>
    </subcellularLocation>
</comment>
<reference evidence="5 6" key="1">
    <citation type="submission" date="2018-08" db="EMBL/GenBank/DDBJ databases">
        <title>Genome analysis of the thermophilic bacterium of the candidate phylum Aminicenantes from deep subsurface aquifer revealed its physiology and ecological role.</title>
        <authorList>
            <person name="Kadnikov V.V."/>
            <person name="Mardanov A.V."/>
            <person name="Beletsky A.V."/>
            <person name="Karnachuk O.V."/>
            <person name="Ravin N.V."/>
        </authorList>
    </citation>
    <scope>NUCLEOTIDE SEQUENCE [LARGE SCALE GENOMIC DNA]</scope>
    <source>
        <strain evidence="5">BY38</strain>
    </source>
</reference>
<dbReference type="InterPro" id="IPR028082">
    <property type="entry name" value="Peripla_BP_I"/>
</dbReference>
<comment type="similarity">
    <text evidence="2">Belongs to the bacterial solute-binding protein 2 family.</text>
</comment>
<dbReference type="InterPro" id="IPR025997">
    <property type="entry name" value="SBP_2_dom"/>
</dbReference>
<comment type="caution">
    <text evidence="5">The sequence shown here is derived from an EMBL/GenBank/DDBJ whole genome shotgun (WGS) entry which is preliminary data.</text>
</comment>
<gene>
    <name evidence="5" type="ORF">OP8BY_1317</name>
</gene>
<evidence type="ECO:0000256" key="1">
    <source>
        <dbReference type="ARBA" id="ARBA00004196"/>
    </source>
</evidence>
<dbReference type="Pfam" id="PF13407">
    <property type="entry name" value="Peripla_BP_4"/>
    <property type="match status" value="1"/>
</dbReference>
<keyword evidence="3" id="KW-0732">Signal</keyword>
<dbReference type="Proteomes" id="UP000257323">
    <property type="component" value="Unassembled WGS sequence"/>
</dbReference>